<reference evidence="1" key="1">
    <citation type="submission" date="2022-07" db="EMBL/GenBank/DDBJ databases">
        <title>Multi-strain Analysis of Pseudomonas putida Reveals Metabolic and Genetic Diversity.</title>
        <authorList>
            <person name="Monk J.M."/>
        </authorList>
    </citation>
    <scope>NUCLEOTIDE SEQUENCE</scope>
    <source>
        <strain evidence="1">17514</strain>
    </source>
</reference>
<sequence>MSNSITNWIAEAKSFKAHIHCQSAWKYWDDTQARYKDIMTFDSPGIDEPVRLSDASGFGLEEGWLITGRQAAPTTFNIEYHSETTDRIHVYINGTGTDSDRKVEISRNGYLGLYRTNSPVDLIKLEPLEWGPDTLRCRLRDHTGRTVKTLYHMPPDSNVYLNTNDGDIATFLITRQ</sequence>
<gene>
    <name evidence="1" type="ORF">NP533_07250</name>
</gene>
<evidence type="ECO:0000313" key="2">
    <source>
        <dbReference type="Proteomes" id="UP001150678"/>
    </source>
</evidence>
<comment type="caution">
    <text evidence="1">The sequence shown here is derived from an EMBL/GenBank/DDBJ whole genome shotgun (WGS) entry which is preliminary data.</text>
</comment>
<dbReference type="Proteomes" id="UP001150678">
    <property type="component" value="Unassembled WGS sequence"/>
</dbReference>
<dbReference type="AlphaFoldDB" id="A0A9X4CXW1"/>
<organism evidence="1 2">
    <name type="scientific">Pseudomonas asiatica</name>
    <dbReference type="NCBI Taxonomy" id="2219225"/>
    <lineage>
        <taxon>Bacteria</taxon>
        <taxon>Pseudomonadati</taxon>
        <taxon>Pseudomonadota</taxon>
        <taxon>Gammaproteobacteria</taxon>
        <taxon>Pseudomonadales</taxon>
        <taxon>Pseudomonadaceae</taxon>
        <taxon>Pseudomonas</taxon>
    </lineage>
</organism>
<protein>
    <submittedName>
        <fullName evidence="1">Uncharacterized protein</fullName>
    </submittedName>
</protein>
<evidence type="ECO:0000313" key="1">
    <source>
        <dbReference type="EMBL" id="MDD2106004.1"/>
    </source>
</evidence>
<name>A0A9X4CXW1_9PSED</name>
<proteinExistence type="predicted"/>
<accession>A0A9X4CXW1</accession>
<dbReference type="RefSeq" id="WP_274078611.1">
    <property type="nucleotide sequence ID" value="NZ_JANIAN010000006.1"/>
</dbReference>
<dbReference type="EMBL" id="JANIAN010000006">
    <property type="protein sequence ID" value="MDD2106004.1"/>
    <property type="molecule type" value="Genomic_DNA"/>
</dbReference>